<protein>
    <submittedName>
        <fullName evidence="12">Ribosomal protein L2</fullName>
    </submittedName>
</protein>
<sequence>MNTKNIDFIKTKLKRDTNGYKSATGRNHKGQITMWHRGGRGQRVYRSIDFLRKQTNGIVVGLEHDPNRTAFIARIFNPDKGINNYMLAPTELSVGDTIRSNSEQSKNGHSQRLRYIPTGFSVHNLSKTPGGEAKFLRAPGSFGVLVKKTKTAAYVKLKSGKIYCFNIDTIASLGVVSNSNKKFKKLKKAGQSRWVGRRPTVRGVAMNPIDHPHGGGEGKTSGGRPSVTPWGKPTRGKITRRRI</sequence>
<dbReference type="GO" id="GO:0005762">
    <property type="term" value="C:mitochondrial large ribosomal subunit"/>
    <property type="evidence" value="ECO:0007669"/>
    <property type="project" value="TreeGrafter"/>
</dbReference>
<dbReference type="PIRSF" id="PIRSF002158">
    <property type="entry name" value="Ribosomal_L2"/>
    <property type="match status" value="1"/>
</dbReference>
<dbReference type="SMART" id="SM01382">
    <property type="entry name" value="Ribosomal_L2_C"/>
    <property type="match status" value="1"/>
</dbReference>
<dbReference type="InterPro" id="IPR022669">
    <property type="entry name" value="Ribosomal_uL2_C"/>
</dbReference>
<dbReference type="SMART" id="SM01383">
    <property type="entry name" value="Ribosomal_L2"/>
    <property type="match status" value="1"/>
</dbReference>
<dbReference type="GO" id="GO:0032543">
    <property type="term" value="P:mitochondrial translation"/>
    <property type="evidence" value="ECO:0007669"/>
    <property type="project" value="TreeGrafter"/>
</dbReference>
<dbReference type="PANTHER" id="PTHR13691">
    <property type="entry name" value="RIBOSOMAL PROTEIN L2"/>
    <property type="match status" value="1"/>
</dbReference>
<evidence type="ECO:0000256" key="1">
    <source>
        <dbReference type="ARBA" id="ARBA00004173"/>
    </source>
</evidence>
<dbReference type="InterPro" id="IPR022666">
    <property type="entry name" value="Ribosomal_uL2_RNA-bd_dom"/>
</dbReference>
<keyword evidence="6 12" id="KW-0689">Ribosomal protein</keyword>
<feature type="region of interest" description="Disordered" evidence="9">
    <location>
        <begin position="204"/>
        <end position="243"/>
    </location>
</feature>
<evidence type="ECO:0000259" key="11">
    <source>
        <dbReference type="SMART" id="SM01383"/>
    </source>
</evidence>
<keyword evidence="8" id="KW-0687">Ribonucleoprotein</keyword>
<dbReference type="GO" id="GO:0003735">
    <property type="term" value="F:structural constituent of ribosome"/>
    <property type="evidence" value="ECO:0007669"/>
    <property type="project" value="InterPro"/>
</dbReference>
<evidence type="ECO:0000256" key="2">
    <source>
        <dbReference type="ARBA" id="ARBA00004229"/>
    </source>
</evidence>
<dbReference type="GO" id="GO:0003723">
    <property type="term" value="F:RNA binding"/>
    <property type="evidence" value="ECO:0007669"/>
    <property type="project" value="InterPro"/>
</dbReference>
<dbReference type="Pfam" id="PF00181">
    <property type="entry name" value="Ribosomal_L2_N"/>
    <property type="match status" value="1"/>
</dbReference>
<dbReference type="InterPro" id="IPR014726">
    <property type="entry name" value="Ribosomal_uL2_dom3"/>
</dbReference>
<evidence type="ECO:0000259" key="10">
    <source>
        <dbReference type="SMART" id="SM01382"/>
    </source>
</evidence>
<evidence type="ECO:0000256" key="6">
    <source>
        <dbReference type="ARBA" id="ARBA00022980"/>
    </source>
</evidence>
<dbReference type="FunFam" id="4.10.950.10:FF:000001">
    <property type="entry name" value="50S ribosomal protein L2"/>
    <property type="match status" value="1"/>
</dbReference>
<evidence type="ECO:0000313" key="12">
    <source>
        <dbReference type="EMBL" id="QDB64128.1"/>
    </source>
</evidence>
<dbReference type="SUPFAM" id="SSF50104">
    <property type="entry name" value="Translation proteins SH3-like domain"/>
    <property type="match status" value="1"/>
</dbReference>
<feature type="domain" description="Large ribosomal subunit protein uL2 C-terminal" evidence="10">
    <location>
        <begin position="105"/>
        <end position="233"/>
    </location>
</feature>
<dbReference type="AlphaFoldDB" id="A0A4Y5T7K5"/>
<dbReference type="Gene3D" id="4.10.950.10">
    <property type="entry name" value="Ribosomal protein L2, domain 3"/>
    <property type="match status" value="1"/>
</dbReference>
<reference evidence="12" key="1">
    <citation type="journal article" date="2019" name="J. Mol. Evol.">
        <title>Understanding the Evolution of Mitochondrial Genomes in Phaeophyceae Inferred from Mitogenomes of Ishige okamurae (Ishigeales) and Dictyopteris divaricata (Dictyotales).</title>
        <authorList>
            <person name="Liu F."/>
            <person name="Zhang Y."/>
            <person name="Bi Y."/>
            <person name="Chen W."/>
            <person name="Moejes F.W."/>
        </authorList>
    </citation>
    <scope>NUCLEOTIDE SEQUENCE</scope>
</reference>
<dbReference type="PROSITE" id="PS00467">
    <property type="entry name" value="RIBOSOMAL_L2"/>
    <property type="match status" value="1"/>
</dbReference>
<feature type="compositionally biased region" description="Basic residues" evidence="9">
    <location>
        <begin position="234"/>
        <end position="243"/>
    </location>
</feature>
<dbReference type="InterPro" id="IPR014722">
    <property type="entry name" value="Rib_uL2_dom2"/>
</dbReference>
<dbReference type="Pfam" id="PF03947">
    <property type="entry name" value="Ribosomal_L2_C"/>
    <property type="match status" value="1"/>
</dbReference>
<evidence type="ECO:0000256" key="9">
    <source>
        <dbReference type="SAM" id="MobiDB-lite"/>
    </source>
</evidence>
<dbReference type="Gene3D" id="2.30.30.30">
    <property type="match status" value="1"/>
</dbReference>
<dbReference type="PANTHER" id="PTHR13691:SF72">
    <property type="entry name" value="EXPRESSED PROTEIN"/>
    <property type="match status" value="1"/>
</dbReference>
<dbReference type="GO" id="GO:0009507">
    <property type="term" value="C:chloroplast"/>
    <property type="evidence" value="ECO:0007669"/>
    <property type="project" value="UniProtKB-SubCell"/>
</dbReference>
<evidence type="ECO:0000256" key="3">
    <source>
        <dbReference type="ARBA" id="ARBA00005636"/>
    </source>
</evidence>
<dbReference type="InterPro" id="IPR008991">
    <property type="entry name" value="Translation_prot_SH3-like_sf"/>
</dbReference>
<accession>A0A4Y5T7K5</accession>
<dbReference type="InterPro" id="IPR005880">
    <property type="entry name" value="Ribosomal_uL2_bac/org-type"/>
</dbReference>
<dbReference type="NCBIfam" id="TIGR01171">
    <property type="entry name" value="rplB_bact"/>
    <property type="match status" value="1"/>
</dbReference>
<dbReference type="SUPFAM" id="SSF50249">
    <property type="entry name" value="Nucleic acid-binding proteins"/>
    <property type="match status" value="1"/>
</dbReference>
<dbReference type="Gene3D" id="2.40.50.140">
    <property type="entry name" value="Nucleic acid-binding proteins"/>
    <property type="match status" value="1"/>
</dbReference>
<organism evidence="12">
    <name type="scientific">Dictyopteris divaricata</name>
    <dbReference type="NCBI Taxonomy" id="156996"/>
    <lineage>
        <taxon>Eukaryota</taxon>
        <taxon>Sar</taxon>
        <taxon>Stramenopiles</taxon>
        <taxon>Ochrophyta</taxon>
        <taxon>PX clade</taxon>
        <taxon>Phaeophyceae</taxon>
        <taxon>Dictyotales</taxon>
        <taxon>Dictyotaceae</taxon>
        <taxon>Dictyopteris</taxon>
    </lineage>
</organism>
<dbReference type="InterPro" id="IPR022671">
    <property type="entry name" value="Ribosomal_uL2_CS"/>
</dbReference>
<keyword evidence="5" id="KW-0934">Plastid</keyword>
<name>A0A4Y5T7K5_9PHAE</name>
<evidence type="ECO:0000256" key="5">
    <source>
        <dbReference type="ARBA" id="ARBA00022640"/>
    </source>
</evidence>
<dbReference type="GO" id="GO:0016740">
    <property type="term" value="F:transferase activity"/>
    <property type="evidence" value="ECO:0007669"/>
    <property type="project" value="InterPro"/>
</dbReference>
<dbReference type="RefSeq" id="YP_009672643.1">
    <property type="nucleotide sequence ID" value="NC_043845.1"/>
</dbReference>
<geneLocation type="mitochondrion" evidence="12"/>
<evidence type="ECO:0000256" key="8">
    <source>
        <dbReference type="ARBA" id="ARBA00023274"/>
    </source>
</evidence>
<keyword evidence="7 12" id="KW-0496">Mitochondrion</keyword>
<comment type="subcellular location">
    <subcellularLocation>
        <location evidence="1">Mitochondrion</location>
    </subcellularLocation>
    <subcellularLocation>
        <location evidence="2">Plastid</location>
        <location evidence="2">Chloroplast</location>
    </subcellularLocation>
</comment>
<dbReference type="EMBL" id="MG940856">
    <property type="protein sequence ID" value="QDB64128.1"/>
    <property type="molecule type" value="Genomic_DNA"/>
</dbReference>
<evidence type="ECO:0000256" key="4">
    <source>
        <dbReference type="ARBA" id="ARBA00022528"/>
    </source>
</evidence>
<dbReference type="GeneID" id="40880701"/>
<dbReference type="InterPro" id="IPR002171">
    <property type="entry name" value="Ribosomal_uL2"/>
</dbReference>
<gene>
    <name evidence="12" type="primary">rpl2</name>
    <name evidence="12" type="ORF">DicdiMp19</name>
</gene>
<dbReference type="InterPro" id="IPR012340">
    <property type="entry name" value="NA-bd_OB-fold"/>
</dbReference>
<keyword evidence="4" id="KW-0150">Chloroplast</keyword>
<comment type="similarity">
    <text evidence="3">Belongs to the universal ribosomal protein uL2 family.</text>
</comment>
<proteinExistence type="inferred from homology"/>
<feature type="domain" description="Large ribosomal subunit protein uL2 RNA-binding" evidence="11">
    <location>
        <begin position="25"/>
        <end position="100"/>
    </location>
</feature>
<evidence type="ECO:0000256" key="7">
    <source>
        <dbReference type="ARBA" id="ARBA00023128"/>
    </source>
</evidence>